<dbReference type="AlphaFoldDB" id="A0A9P5H2I2"/>
<organism evidence="1 2">
    <name type="scientific">Cylindrodendrum hubeiense</name>
    <dbReference type="NCBI Taxonomy" id="595255"/>
    <lineage>
        <taxon>Eukaryota</taxon>
        <taxon>Fungi</taxon>
        <taxon>Dikarya</taxon>
        <taxon>Ascomycota</taxon>
        <taxon>Pezizomycotina</taxon>
        <taxon>Sordariomycetes</taxon>
        <taxon>Hypocreomycetidae</taxon>
        <taxon>Hypocreales</taxon>
        <taxon>Nectriaceae</taxon>
        <taxon>Cylindrodendrum</taxon>
    </lineage>
</organism>
<protein>
    <submittedName>
        <fullName evidence="1">Uncharacterized protein</fullName>
    </submittedName>
</protein>
<reference evidence="1" key="1">
    <citation type="submission" date="2020-03" db="EMBL/GenBank/DDBJ databases">
        <title>Draft Genome Sequence of Cylindrodendrum hubeiense.</title>
        <authorList>
            <person name="Buettner E."/>
            <person name="Kellner H."/>
        </authorList>
    </citation>
    <scope>NUCLEOTIDE SEQUENCE</scope>
    <source>
        <strain evidence="1">IHI 201604</strain>
    </source>
</reference>
<proteinExistence type="predicted"/>
<name>A0A9P5H2I2_9HYPO</name>
<dbReference type="EMBL" id="JAANBB010000241">
    <property type="protein sequence ID" value="KAF7545725.1"/>
    <property type="molecule type" value="Genomic_DNA"/>
</dbReference>
<sequence>MVQQMTPGDPNTVDLSTLPLELQQDICHIQSGFFVIDFDLINKFENLRHLRIDCYIEGGDSDSDTDTGFDIDPGFDIESAPYTETRIPLEARAKAVALPKSLESLWIGISRRLDIWLVVWLSLGLPQNGRLKCVRCVTNENRRTSWDEMHRIFAEEGVRENFEDASVELEMRVEMEYGIDSLLFN</sequence>
<keyword evidence="2" id="KW-1185">Reference proteome</keyword>
<comment type="caution">
    <text evidence="1">The sequence shown here is derived from an EMBL/GenBank/DDBJ whole genome shotgun (WGS) entry which is preliminary data.</text>
</comment>
<dbReference type="Proteomes" id="UP000722485">
    <property type="component" value="Unassembled WGS sequence"/>
</dbReference>
<accession>A0A9P5H2I2</accession>
<gene>
    <name evidence="1" type="ORF">G7Z17_g8961</name>
</gene>
<evidence type="ECO:0000313" key="1">
    <source>
        <dbReference type="EMBL" id="KAF7545725.1"/>
    </source>
</evidence>
<evidence type="ECO:0000313" key="2">
    <source>
        <dbReference type="Proteomes" id="UP000722485"/>
    </source>
</evidence>